<name>A0A4U5LXG4_STECR</name>
<accession>A0A4U5LXG4</accession>
<organism evidence="1 2">
    <name type="scientific">Steinernema carpocapsae</name>
    <name type="common">Entomopathogenic nematode</name>
    <dbReference type="NCBI Taxonomy" id="34508"/>
    <lineage>
        <taxon>Eukaryota</taxon>
        <taxon>Metazoa</taxon>
        <taxon>Ecdysozoa</taxon>
        <taxon>Nematoda</taxon>
        <taxon>Chromadorea</taxon>
        <taxon>Rhabditida</taxon>
        <taxon>Tylenchina</taxon>
        <taxon>Panagrolaimomorpha</taxon>
        <taxon>Strongyloidoidea</taxon>
        <taxon>Steinernematidae</taxon>
        <taxon>Steinernema</taxon>
    </lineage>
</organism>
<reference evidence="1 2" key="2">
    <citation type="journal article" date="2019" name="G3 (Bethesda)">
        <title>Hybrid Assembly of the Genome of the Entomopathogenic Nematode Steinernema carpocapsae Identifies the X-Chromosome.</title>
        <authorList>
            <person name="Serra L."/>
            <person name="Macchietto M."/>
            <person name="Macias-Munoz A."/>
            <person name="McGill C.J."/>
            <person name="Rodriguez I.M."/>
            <person name="Rodriguez B."/>
            <person name="Murad R."/>
            <person name="Mortazavi A."/>
        </authorList>
    </citation>
    <scope>NUCLEOTIDE SEQUENCE [LARGE SCALE GENOMIC DNA]</scope>
    <source>
        <strain evidence="1 2">ALL</strain>
    </source>
</reference>
<reference evidence="1 2" key="1">
    <citation type="journal article" date="2015" name="Genome Biol.">
        <title>Comparative genomics of Steinernema reveals deeply conserved gene regulatory networks.</title>
        <authorList>
            <person name="Dillman A.R."/>
            <person name="Macchietto M."/>
            <person name="Porter C.F."/>
            <person name="Rogers A."/>
            <person name="Williams B."/>
            <person name="Antoshechkin I."/>
            <person name="Lee M.M."/>
            <person name="Goodwin Z."/>
            <person name="Lu X."/>
            <person name="Lewis E.E."/>
            <person name="Goodrich-Blair H."/>
            <person name="Stock S.P."/>
            <person name="Adams B.J."/>
            <person name="Sternberg P.W."/>
            <person name="Mortazavi A."/>
        </authorList>
    </citation>
    <scope>NUCLEOTIDE SEQUENCE [LARGE SCALE GENOMIC DNA]</scope>
    <source>
        <strain evidence="1 2">ALL</strain>
    </source>
</reference>
<gene>
    <name evidence="1" type="ORF">L596_028107</name>
</gene>
<comment type="caution">
    <text evidence="1">The sequence shown here is derived from an EMBL/GenBank/DDBJ whole genome shotgun (WGS) entry which is preliminary data.</text>
</comment>
<evidence type="ECO:0000313" key="1">
    <source>
        <dbReference type="EMBL" id="TKR60926.1"/>
    </source>
</evidence>
<sequence>MEPRKPRDSSRSCAVLVVFCARRSRIETVDVDARARMSGRKQGSACLRWRSNLREDRKEKDQKGADLQFIPIKLEDPFLTTLDCFVLLGRGLCRLKARSERRRVTSGSAPCFGSWKRVSRD</sequence>
<protein>
    <submittedName>
        <fullName evidence="1">Uncharacterized protein</fullName>
    </submittedName>
</protein>
<dbReference type="Proteomes" id="UP000298663">
    <property type="component" value="Unassembled WGS sequence"/>
</dbReference>
<dbReference type="EMBL" id="AZBU02000011">
    <property type="protein sequence ID" value="TKR60926.1"/>
    <property type="molecule type" value="Genomic_DNA"/>
</dbReference>
<proteinExistence type="predicted"/>
<evidence type="ECO:0000313" key="2">
    <source>
        <dbReference type="Proteomes" id="UP000298663"/>
    </source>
</evidence>
<keyword evidence="2" id="KW-1185">Reference proteome</keyword>
<dbReference type="AlphaFoldDB" id="A0A4U5LXG4"/>